<accession>A0A0N5AEC1</accession>
<keyword evidence="6" id="KW-0325">Glycoprotein</keyword>
<keyword evidence="3 7" id="KW-0812">Transmembrane</keyword>
<evidence type="ECO:0000256" key="3">
    <source>
        <dbReference type="ARBA" id="ARBA00022692"/>
    </source>
</evidence>
<evidence type="ECO:0000256" key="4">
    <source>
        <dbReference type="ARBA" id="ARBA00022989"/>
    </source>
</evidence>
<protein>
    <submittedName>
        <fullName evidence="9">CD36 family protein</fullName>
    </submittedName>
</protein>
<dbReference type="WBParaSite" id="SMUV_0000257001-mRNA-1">
    <property type="protein sequence ID" value="SMUV_0000257001-mRNA-1"/>
    <property type="gene ID" value="SMUV_0000257001"/>
</dbReference>
<reference evidence="9" key="1">
    <citation type="submission" date="2017-02" db="UniProtKB">
        <authorList>
            <consortium name="WormBaseParasite"/>
        </authorList>
    </citation>
    <scope>IDENTIFICATION</scope>
</reference>
<evidence type="ECO:0000313" key="8">
    <source>
        <dbReference type="Proteomes" id="UP000046393"/>
    </source>
</evidence>
<dbReference type="GO" id="GO:0016020">
    <property type="term" value="C:membrane"/>
    <property type="evidence" value="ECO:0007669"/>
    <property type="project" value="UniProtKB-SubCell"/>
</dbReference>
<feature type="transmembrane region" description="Helical" evidence="7">
    <location>
        <begin position="392"/>
        <end position="410"/>
    </location>
</feature>
<evidence type="ECO:0000313" key="9">
    <source>
        <dbReference type="WBParaSite" id="SMUV_0000257001-mRNA-1"/>
    </source>
</evidence>
<dbReference type="STRING" id="451379.A0A0N5AEC1"/>
<feature type="transmembrane region" description="Helical" evidence="7">
    <location>
        <begin position="465"/>
        <end position="489"/>
    </location>
</feature>
<dbReference type="PANTHER" id="PTHR11923">
    <property type="entry name" value="SCAVENGER RECEPTOR CLASS B TYPE-1 SR-B1"/>
    <property type="match status" value="1"/>
</dbReference>
<organism evidence="8 9">
    <name type="scientific">Syphacia muris</name>
    <dbReference type="NCBI Taxonomy" id="451379"/>
    <lineage>
        <taxon>Eukaryota</taxon>
        <taxon>Metazoa</taxon>
        <taxon>Ecdysozoa</taxon>
        <taxon>Nematoda</taxon>
        <taxon>Chromadorea</taxon>
        <taxon>Rhabditida</taxon>
        <taxon>Spirurina</taxon>
        <taxon>Oxyuridomorpha</taxon>
        <taxon>Oxyuroidea</taxon>
        <taxon>Oxyuridae</taxon>
        <taxon>Syphacia</taxon>
    </lineage>
</organism>
<evidence type="ECO:0000256" key="1">
    <source>
        <dbReference type="ARBA" id="ARBA00004370"/>
    </source>
</evidence>
<dbReference type="AlphaFoldDB" id="A0A0N5AEC1"/>
<name>A0A0N5AEC1_9BILA</name>
<dbReference type="PRINTS" id="PR01609">
    <property type="entry name" value="CD36FAMILY"/>
</dbReference>
<dbReference type="PANTHER" id="PTHR11923:SF103">
    <property type="entry name" value="SCAVENGER RECEPTOR (CD36 FAMILY) RELATED"/>
    <property type="match status" value="1"/>
</dbReference>
<dbReference type="InterPro" id="IPR002159">
    <property type="entry name" value="CD36_fam"/>
</dbReference>
<comment type="similarity">
    <text evidence="2">Belongs to the CD36 family.</text>
</comment>
<keyword evidence="4 7" id="KW-1133">Transmembrane helix</keyword>
<comment type="subcellular location">
    <subcellularLocation>
        <location evidence="1">Membrane</location>
    </subcellularLocation>
</comment>
<keyword evidence="8" id="KW-1185">Reference proteome</keyword>
<keyword evidence="5 7" id="KW-0472">Membrane</keyword>
<evidence type="ECO:0000256" key="7">
    <source>
        <dbReference type="SAM" id="Phobius"/>
    </source>
</evidence>
<dbReference type="GO" id="GO:0005737">
    <property type="term" value="C:cytoplasm"/>
    <property type="evidence" value="ECO:0007669"/>
    <property type="project" value="TreeGrafter"/>
</dbReference>
<evidence type="ECO:0000256" key="2">
    <source>
        <dbReference type="ARBA" id="ARBA00010532"/>
    </source>
</evidence>
<dbReference type="GO" id="GO:0005044">
    <property type="term" value="F:scavenger receptor activity"/>
    <property type="evidence" value="ECO:0007669"/>
    <property type="project" value="TreeGrafter"/>
</dbReference>
<evidence type="ECO:0000256" key="5">
    <source>
        <dbReference type="ARBA" id="ARBA00023136"/>
    </source>
</evidence>
<dbReference type="Proteomes" id="UP000046393">
    <property type="component" value="Unplaced"/>
</dbReference>
<dbReference type="Pfam" id="PF01130">
    <property type="entry name" value="CD36"/>
    <property type="match status" value="1"/>
</dbReference>
<feature type="transmembrane region" description="Helical" evidence="7">
    <location>
        <begin position="416"/>
        <end position="444"/>
    </location>
</feature>
<evidence type="ECO:0000256" key="6">
    <source>
        <dbReference type="ARBA" id="ARBA00023180"/>
    </source>
</evidence>
<sequence length="490" mass="55810">MLQIIKARQFYFTYDIIHSSLILSNQLKVGTEFFNHWKNPPYTVKSSIYAYSVDNPDQILNGSKPQVTPFGPYVYDIKMWNEVLSMRNGIVKYQTYTKYYLNTSESCPGCFPDNKIWIPNIVYQKFVEAASTPSLKATQTALVTQKPFLEVSVDDVLFKGYKDPFLDKICSLPLMNFLCDSILDLPERIAFLEEKNSTHRGTIEASTGEADTNLPLGTVISWNGKSTLPRTWWSDHYATMINGTDSLFQPYLKKSDRLYVFVPDLCRSLYFVFDKEIDYKGVPTYRYKVPEEVFKFTSSENKGFCYNSGKSFFSANEKCLPDGLLDISRCQKGSEPPVVFSLPNFLFADQRVKDSIIGLNESSLEHDGILLDIEPRTAAILRILRRSQINIALWKGNGIAFGLINLLFLITCLLCMYLSAVFVITIAAISLGVVCLSLALLLLIMKVTLYFIKCFINTFQLKKHLILLFLLEQTVSGLGLRISRIVTIYF</sequence>
<proteinExistence type="inferred from homology"/>